<keyword evidence="7" id="KW-0325">Glycoprotein</keyword>
<evidence type="ECO:0000256" key="1">
    <source>
        <dbReference type="ARBA" id="ARBA00022473"/>
    </source>
</evidence>
<dbReference type="EMBL" id="JBBPFD010000011">
    <property type="protein sequence ID" value="KAK7906747.1"/>
    <property type="molecule type" value="Genomic_DNA"/>
</dbReference>
<feature type="disulfide bond" evidence="8">
    <location>
        <begin position="204"/>
        <end position="213"/>
    </location>
</feature>
<dbReference type="GO" id="GO:0016020">
    <property type="term" value="C:membrane"/>
    <property type="evidence" value="ECO:0007669"/>
    <property type="project" value="UniProtKB-SubCell"/>
</dbReference>
<dbReference type="Pfam" id="PF01414">
    <property type="entry name" value="DSL"/>
    <property type="match status" value="1"/>
</dbReference>
<keyword evidence="9" id="KW-0732">Signal</keyword>
<accession>A0AAW0NQZ3</accession>
<proteinExistence type="predicted"/>
<evidence type="ECO:0000256" key="5">
    <source>
        <dbReference type="ARBA" id="ARBA00022989"/>
    </source>
</evidence>
<evidence type="ECO:0000256" key="7">
    <source>
        <dbReference type="ARBA" id="ARBA00023180"/>
    </source>
</evidence>
<reference evidence="12" key="1">
    <citation type="submission" date="2024-04" db="EMBL/GenBank/DDBJ databases">
        <title>Salinicola lusitanus LLJ914,a marine bacterium isolated from the Okinawa Trough.</title>
        <authorList>
            <person name="Li J."/>
        </authorList>
    </citation>
    <scope>NUCLEOTIDE SEQUENCE [LARGE SCALE GENOMIC DNA]</scope>
</reference>
<dbReference type="Gene3D" id="2.60.40.3510">
    <property type="match status" value="1"/>
</dbReference>
<keyword evidence="5 9" id="KW-1133">Transmembrane helix</keyword>
<keyword evidence="2 9" id="KW-0245">EGF-like domain</keyword>
<name>A0AAW0NQZ3_9GOBI</name>
<keyword evidence="9" id="KW-0472">Membrane</keyword>
<evidence type="ECO:0000256" key="3">
    <source>
        <dbReference type="ARBA" id="ARBA00022692"/>
    </source>
</evidence>
<gene>
    <name evidence="11" type="ORF">WMY93_015359</name>
</gene>
<evidence type="ECO:0000256" key="8">
    <source>
        <dbReference type="PROSITE-ProRule" id="PRU00377"/>
    </source>
</evidence>
<dbReference type="SMART" id="SM00051">
    <property type="entry name" value="DSL"/>
    <property type="match status" value="1"/>
</dbReference>
<evidence type="ECO:0000259" key="10">
    <source>
        <dbReference type="PROSITE" id="PS51051"/>
    </source>
</evidence>
<dbReference type="InterPro" id="IPR001774">
    <property type="entry name" value="DSL"/>
</dbReference>
<dbReference type="InterPro" id="IPR011651">
    <property type="entry name" value="Notch_ligand_N"/>
</dbReference>
<feature type="disulfide bond" evidence="8">
    <location>
        <begin position="171"/>
        <end position="180"/>
    </location>
</feature>
<dbReference type="GO" id="GO:0007219">
    <property type="term" value="P:Notch signaling pathway"/>
    <property type="evidence" value="ECO:0007669"/>
    <property type="project" value="InterPro"/>
</dbReference>
<comment type="caution">
    <text evidence="11">The sequence shown here is derived from an EMBL/GenBank/DDBJ whole genome shotgun (WGS) entry which is preliminary data.</text>
</comment>
<dbReference type="Proteomes" id="UP001460270">
    <property type="component" value="Unassembled WGS sequence"/>
</dbReference>
<keyword evidence="12" id="KW-1185">Reference proteome</keyword>
<evidence type="ECO:0000256" key="6">
    <source>
        <dbReference type="ARBA" id="ARBA00023157"/>
    </source>
</evidence>
<comment type="function">
    <text evidence="9">Putative Notch ligand involved in the mediation of Notch signaling.</text>
</comment>
<dbReference type="AlphaFoldDB" id="A0AAW0NQZ3"/>
<evidence type="ECO:0000256" key="2">
    <source>
        <dbReference type="ARBA" id="ARBA00022536"/>
    </source>
</evidence>
<keyword evidence="1 9" id="KW-0217">Developmental protein</keyword>
<dbReference type="PROSITE" id="PS51051">
    <property type="entry name" value="DSL"/>
    <property type="match status" value="1"/>
</dbReference>
<dbReference type="Gene3D" id="2.10.25.140">
    <property type="match status" value="1"/>
</dbReference>
<feature type="disulfide bond" evidence="8">
    <location>
        <begin position="184"/>
        <end position="196"/>
    </location>
</feature>
<evidence type="ECO:0000256" key="4">
    <source>
        <dbReference type="ARBA" id="ARBA00022737"/>
    </source>
</evidence>
<protein>
    <recommendedName>
        <fullName evidence="9">Delta-like protein</fullName>
    </recommendedName>
</protein>
<sequence length="306" mass="33122">MDGAVPVHGPLRAAADFGGERKRGLSDGECCDGPRNHQDQRCTRDECDTYFRVCLKEYQTEVTTSGPCTFGSAATQVLGGNMFSFQGTKSNPNKLDEAGKILIPFQFAWLRTFSLIVEAWDWDNSTQNNNDEELLIERGTHTGMINPGDSWQTFTIDGTTARIVYRIRVRCDENYYGNKCNKLCVPRDDYFGHYRCEPSGAQVCLEGWMGSDCKTAICKQGCNLLHGSCSVPGNASVTTAGRDSFVMSACSIRDVSTGPAASPGSATVRGTGEACSVKKLLPAEDSFTAVLSEQSFGHLIPGAASS</sequence>
<feature type="domain" description="DSL" evidence="10">
    <location>
        <begin position="169"/>
        <end position="213"/>
    </location>
</feature>
<evidence type="ECO:0000313" key="12">
    <source>
        <dbReference type="Proteomes" id="UP001460270"/>
    </source>
</evidence>
<organism evidence="11 12">
    <name type="scientific">Mugilogobius chulae</name>
    <name type="common">yellowstripe goby</name>
    <dbReference type="NCBI Taxonomy" id="88201"/>
    <lineage>
        <taxon>Eukaryota</taxon>
        <taxon>Metazoa</taxon>
        <taxon>Chordata</taxon>
        <taxon>Craniata</taxon>
        <taxon>Vertebrata</taxon>
        <taxon>Euteleostomi</taxon>
        <taxon>Actinopterygii</taxon>
        <taxon>Neopterygii</taxon>
        <taxon>Teleostei</taxon>
        <taxon>Neoteleostei</taxon>
        <taxon>Acanthomorphata</taxon>
        <taxon>Gobiaria</taxon>
        <taxon>Gobiiformes</taxon>
        <taxon>Gobioidei</taxon>
        <taxon>Gobiidae</taxon>
        <taxon>Gobionellinae</taxon>
        <taxon>Mugilogobius</taxon>
    </lineage>
</organism>
<keyword evidence="6 8" id="KW-1015">Disulfide bond</keyword>
<comment type="subcellular location">
    <subcellularLocation>
        <location evidence="9">Membrane</location>
        <topology evidence="9">Single-pass type I membrane protein</topology>
    </subcellularLocation>
</comment>
<dbReference type="Pfam" id="PF07657">
    <property type="entry name" value="MNNL"/>
    <property type="match status" value="1"/>
</dbReference>
<dbReference type="FunFam" id="2.10.25.140:FF:000001">
    <property type="entry name" value="Delta-like protein"/>
    <property type="match status" value="1"/>
</dbReference>
<keyword evidence="3 9" id="KW-0812">Transmembrane</keyword>
<evidence type="ECO:0000313" key="11">
    <source>
        <dbReference type="EMBL" id="KAK7906747.1"/>
    </source>
</evidence>
<keyword evidence="4 9" id="KW-0677">Repeat</keyword>
<evidence type="ECO:0000256" key="9">
    <source>
        <dbReference type="RuleBase" id="RU280815"/>
    </source>
</evidence>